<feature type="transmembrane region" description="Helical" evidence="4">
    <location>
        <begin position="292"/>
        <end position="317"/>
    </location>
</feature>
<dbReference type="Pfam" id="PF00535">
    <property type="entry name" value="Glycos_transf_2"/>
    <property type="match status" value="1"/>
</dbReference>
<sequence length="367" mass="42802">MVFTILFYTFVVATAIQVVYYLFFCSFVFEKKKEKNEDVNIPISVIVYIKNNADVLTEYIQHLVKQKYHSFEIVLVNNASIDNTIDILEELQKQYTNLKIVDVKNTEAFWGNKKYALTLGVKAATHEHLLFTEIGSKILNEDWISEMACNFSQEKSIIIGYQKLKRKKNSLNNVFIRFHHLLNSIQIFTYTKFGSPYRATNHNLAYTKSEFFKVNGYINHVNLFIGEADLFIKDAATKINTTYSTDINSFVSSRKKTTFKEWFSLQKKETILISLYKKKHQFLLRLFKVSKLVFYILAIYIAVINWAIALPFIIGYFTLLYTVLGKAASKFQEKNVIILLPFLDICLVLLQISIFISNQISKPKHWK</sequence>
<evidence type="ECO:0000256" key="2">
    <source>
        <dbReference type="ARBA" id="ARBA00022676"/>
    </source>
</evidence>
<evidence type="ECO:0000256" key="4">
    <source>
        <dbReference type="SAM" id="Phobius"/>
    </source>
</evidence>
<dbReference type="InterPro" id="IPR001173">
    <property type="entry name" value="Glyco_trans_2-like"/>
</dbReference>
<dbReference type="Gene3D" id="3.90.550.10">
    <property type="entry name" value="Spore Coat Polysaccharide Biosynthesis Protein SpsA, Chain A"/>
    <property type="match status" value="1"/>
</dbReference>
<comment type="caution">
    <text evidence="6">The sequence shown here is derived from an EMBL/GenBank/DDBJ whole genome shotgun (WGS) entry which is preliminary data.</text>
</comment>
<keyword evidence="4" id="KW-1133">Transmembrane helix</keyword>
<evidence type="ECO:0000313" key="7">
    <source>
        <dbReference type="Proteomes" id="UP000285780"/>
    </source>
</evidence>
<dbReference type="RefSeq" id="WP_120186976.1">
    <property type="nucleotide sequence ID" value="NZ_RAQM01000009.1"/>
</dbReference>
<feature type="transmembrane region" description="Helical" evidence="4">
    <location>
        <begin position="337"/>
        <end position="357"/>
    </location>
</feature>
<comment type="similarity">
    <text evidence="1">Belongs to the glycosyltransferase 2 family.</text>
</comment>
<gene>
    <name evidence="6" type="ORF">C8N26_1791</name>
</gene>
<keyword evidence="7" id="KW-1185">Reference proteome</keyword>
<keyword evidence="4" id="KW-0812">Transmembrane</keyword>
<dbReference type="PANTHER" id="PTHR43630">
    <property type="entry name" value="POLY-BETA-1,6-N-ACETYL-D-GLUCOSAMINE SYNTHASE"/>
    <property type="match status" value="1"/>
</dbReference>
<protein>
    <submittedName>
        <fullName evidence="6">Cellulose synthase/poly-beta-1,6-N-acetylglucosamine synthase-like glycosyltransferase</fullName>
    </submittedName>
</protein>
<dbReference type="SUPFAM" id="SSF53448">
    <property type="entry name" value="Nucleotide-diphospho-sugar transferases"/>
    <property type="match status" value="1"/>
</dbReference>
<accession>A0A420DZW4</accession>
<reference evidence="6 7" key="1">
    <citation type="submission" date="2018-09" db="EMBL/GenBank/DDBJ databases">
        <title>Genomic Encyclopedia of Archaeal and Bacterial Type Strains, Phase II (KMG-II): from individual species to whole genera.</title>
        <authorList>
            <person name="Goeker M."/>
        </authorList>
    </citation>
    <scope>NUCLEOTIDE SEQUENCE [LARGE SCALE GENOMIC DNA]</scope>
    <source>
        <strain evidence="6 7">DSM 16505</strain>
    </source>
</reference>
<dbReference type="InterPro" id="IPR029044">
    <property type="entry name" value="Nucleotide-diphossugar_trans"/>
</dbReference>
<dbReference type="EMBL" id="RAQM01000009">
    <property type="protein sequence ID" value="RKF03406.1"/>
    <property type="molecule type" value="Genomic_DNA"/>
</dbReference>
<evidence type="ECO:0000313" key="6">
    <source>
        <dbReference type="EMBL" id="RKF03406.1"/>
    </source>
</evidence>
<evidence type="ECO:0000259" key="5">
    <source>
        <dbReference type="Pfam" id="PF00535"/>
    </source>
</evidence>
<evidence type="ECO:0000256" key="3">
    <source>
        <dbReference type="ARBA" id="ARBA00022679"/>
    </source>
</evidence>
<proteinExistence type="inferred from homology"/>
<name>A0A420DZW4_9FLAO</name>
<keyword evidence="2" id="KW-0328">Glycosyltransferase</keyword>
<keyword evidence="3 6" id="KW-0808">Transferase</keyword>
<feature type="domain" description="Glycosyltransferase 2-like" evidence="5">
    <location>
        <begin position="44"/>
        <end position="156"/>
    </location>
</feature>
<feature type="transmembrane region" description="Helical" evidence="4">
    <location>
        <begin position="6"/>
        <end position="29"/>
    </location>
</feature>
<dbReference type="GO" id="GO:0016757">
    <property type="term" value="F:glycosyltransferase activity"/>
    <property type="evidence" value="ECO:0007669"/>
    <property type="project" value="UniProtKB-KW"/>
</dbReference>
<dbReference type="AlphaFoldDB" id="A0A420DZW4"/>
<dbReference type="PANTHER" id="PTHR43630:SF1">
    <property type="entry name" value="POLY-BETA-1,6-N-ACETYL-D-GLUCOSAMINE SYNTHASE"/>
    <property type="match status" value="1"/>
</dbReference>
<evidence type="ECO:0000256" key="1">
    <source>
        <dbReference type="ARBA" id="ARBA00006739"/>
    </source>
</evidence>
<dbReference type="Proteomes" id="UP000285780">
    <property type="component" value="Unassembled WGS sequence"/>
</dbReference>
<keyword evidence="4" id="KW-0472">Membrane</keyword>
<organism evidence="6 7">
    <name type="scientific">Tenacibaculum lutimaris</name>
    <dbReference type="NCBI Taxonomy" id="285258"/>
    <lineage>
        <taxon>Bacteria</taxon>
        <taxon>Pseudomonadati</taxon>
        <taxon>Bacteroidota</taxon>
        <taxon>Flavobacteriia</taxon>
        <taxon>Flavobacteriales</taxon>
        <taxon>Flavobacteriaceae</taxon>
        <taxon>Tenacibaculum</taxon>
    </lineage>
</organism>